<evidence type="ECO:0000313" key="3">
    <source>
        <dbReference type="Proteomes" id="UP000655208"/>
    </source>
</evidence>
<sequence>MVATLLGRLTVDPQGCFHIGTGPGSDVLWPRGFTARQPLSGPAEVVDPDGEVAARVGDIISTGGGYAPAAPQPPCTNDRPWHINSAITVISSKYPISQPGADAPATPRTTDPPPALHTAPTDSALPQHGAGPTDQVTASAPPVPTDTGVSSPRPSSIAGSTG</sequence>
<name>A0A917TBX9_9ACTN</name>
<evidence type="ECO:0000256" key="1">
    <source>
        <dbReference type="SAM" id="MobiDB-lite"/>
    </source>
</evidence>
<evidence type="ECO:0000313" key="2">
    <source>
        <dbReference type="EMBL" id="GGM17330.1"/>
    </source>
</evidence>
<feature type="compositionally biased region" description="Polar residues" evidence="1">
    <location>
        <begin position="147"/>
        <end position="162"/>
    </location>
</feature>
<dbReference type="RefSeq" id="WP_188944793.1">
    <property type="nucleotide sequence ID" value="NZ_BMNA01000017.1"/>
</dbReference>
<dbReference type="Proteomes" id="UP000655208">
    <property type="component" value="Unassembled WGS sequence"/>
</dbReference>
<feature type="compositionally biased region" description="Low complexity" evidence="1">
    <location>
        <begin position="99"/>
        <end position="109"/>
    </location>
</feature>
<accession>A0A917TBX9</accession>
<proteinExistence type="predicted"/>
<keyword evidence="3" id="KW-1185">Reference proteome</keyword>
<gene>
    <name evidence="2" type="ORF">GCM10011594_41740</name>
</gene>
<dbReference type="AlphaFoldDB" id="A0A917TBX9"/>
<dbReference type="EMBL" id="BMNA01000017">
    <property type="protein sequence ID" value="GGM17330.1"/>
    <property type="molecule type" value="Genomic_DNA"/>
</dbReference>
<comment type="caution">
    <text evidence="2">The sequence shown here is derived from an EMBL/GenBank/DDBJ whole genome shotgun (WGS) entry which is preliminary data.</text>
</comment>
<protein>
    <submittedName>
        <fullName evidence="2">Uncharacterized protein</fullName>
    </submittedName>
</protein>
<organism evidence="2 3">
    <name type="scientific">Nakamurella endophytica</name>
    <dbReference type="NCBI Taxonomy" id="1748367"/>
    <lineage>
        <taxon>Bacteria</taxon>
        <taxon>Bacillati</taxon>
        <taxon>Actinomycetota</taxon>
        <taxon>Actinomycetes</taxon>
        <taxon>Nakamurellales</taxon>
        <taxon>Nakamurellaceae</taxon>
        <taxon>Nakamurella</taxon>
    </lineage>
</organism>
<reference evidence="2" key="1">
    <citation type="journal article" date="2014" name="Int. J. Syst. Evol. Microbiol.">
        <title>Complete genome sequence of Corynebacterium casei LMG S-19264T (=DSM 44701T), isolated from a smear-ripened cheese.</title>
        <authorList>
            <consortium name="US DOE Joint Genome Institute (JGI-PGF)"/>
            <person name="Walter F."/>
            <person name="Albersmeier A."/>
            <person name="Kalinowski J."/>
            <person name="Ruckert C."/>
        </authorList>
    </citation>
    <scope>NUCLEOTIDE SEQUENCE</scope>
    <source>
        <strain evidence="2">CGMCC 4.7308</strain>
    </source>
</reference>
<reference evidence="2" key="2">
    <citation type="submission" date="2020-09" db="EMBL/GenBank/DDBJ databases">
        <authorList>
            <person name="Sun Q."/>
            <person name="Zhou Y."/>
        </authorList>
    </citation>
    <scope>NUCLEOTIDE SEQUENCE</scope>
    <source>
        <strain evidence="2">CGMCC 4.7308</strain>
    </source>
</reference>
<feature type="region of interest" description="Disordered" evidence="1">
    <location>
        <begin position="93"/>
        <end position="162"/>
    </location>
</feature>